<gene>
    <name evidence="1" type="ORF">VNO78_31008</name>
</gene>
<protein>
    <submittedName>
        <fullName evidence="1">Uncharacterized protein</fullName>
    </submittedName>
</protein>
<reference evidence="1 2" key="1">
    <citation type="submission" date="2024-01" db="EMBL/GenBank/DDBJ databases">
        <title>The genomes of 5 underutilized Papilionoideae crops provide insights into root nodulation and disease resistanc.</title>
        <authorList>
            <person name="Jiang F."/>
        </authorList>
    </citation>
    <scope>NUCLEOTIDE SEQUENCE [LARGE SCALE GENOMIC DNA]</scope>
    <source>
        <strain evidence="1">DUOXIRENSHENG_FW03</strain>
        <tissue evidence="1">Leaves</tissue>
    </source>
</reference>
<dbReference type="Proteomes" id="UP001386955">
    <property type="component" value="Unassembled WGS sequence"/>
</dbReference>
<proteinExistence type="predicted"/>
<organism evidence="1 2">
    <name type="scientific">Psophocarpus tetragonolobus</name>
    <name type="common">Winged bean</name>
    <name type="synonym">Dolichos tetragonolobus</name>
    <dbReference type="NCBI Taxonomy" id="3891"/>
    <lineage>
        <taxon>Eukaryota</taxon>
        <taxon>Viridiplantae</taxon>
        <taxon>Streptophyta</taxon>
        <taxon>Embryophyta</taxon>
        <taxon>Tracheophyta</taxon>
        <taxon>Spermatophyta</taxon>
        <taxon>Magnoliopsida</taxon>
        <taxon>eudicotyledons</taxon>
        <taxon>Gunneridae</taxon>
        <taxon>Pentapetalae</taxon>
        <taxon>rosids</taxon>
        <taxon>fabids</taxon>
        <taxon>Fabales</taxon>
        <taxon>Fabaceae</taxon>
        <taxon>Papilionoideae</taxon>
        <taxon>50 kb inversion clade</taxon>
        <taxon>NPAAA clade</taxon>
        <taxon>indigoferoid/millettioid clade</taxon>
        <taxon>Phaseoleae</taxon>
        <taxon>Psophocarpus</taxon>
    </lineage>
</organism>
<evidence type="ECO:0000313" key="2">
    <source>
        <dbReference type="Proteomes" id="UP001386955"/>
    </source>
</evidence>
<accession>A0AAN9RYG5</accession>
<sequence>MDDRSIIDILVMMIHSRTGFTWFGIPWKSLGNIPGHDVPRDGCLLSPIGGEYASIARLYLMASPLAPLIRWFPSSHIVTIGIFYSVIAKEIRESWYHLVLEDRSEDEGSIQSP</sequence>
<dbReference type="AlphaFoldDB" id="A0AAN9RYG5"/>
<evidence type="ECO:0000313" key="1">
    <source>
        <dbReference type="EMBL" id="KAK7385293.1"/>
    </source>
</evidence>
<keyword evidence="2" id="KW-1185">Reference proteome</keyword>
<comment type="caution">
    <text evidence="1">The sequence shown here is derived from an EMBL/GenBank/DDBJ whole genome shotgun (WGS) entry which is preliminary data.</text>
</comment>
<dbReference type="EMBL" id="JAYMYS010000008">
    <property type="protein sequence ID" value="KAK7385293.1"/>
    <property type="molecule type" value="Genomic_DNA"/>
</dbReference>
<name>A0AAN9RYG5_PSOTE</name>